<accession>A0A7J7FUW8</accession>
<comment type="caution">
    <text evidence="2">The sequence shown here is derived from an EMBL/GenBank/DDBJ whole genome shotgun (WGS) entry which is preliminary data.</text>
</comment>
<reference evidence="3" key="1">
    <citation type="journal article" date="2020" name="Nat. Commun.">
        <title>Genome assembly of wild tea tree DASZ reveals pedigree and selection history of tea varieties.</title>
        <authorList>
            <person name="Zhang W."/>
            <person name="Zhang Y."/>
            <person name="Qiu H."/>
            <person name="Guo Y."/>
            <person name="Wan H."/>
            <person name="Zhang X."/>
            <person name="Scossa F."/>
            <person name="Alseekh S."/>
            <person name="Zhang Q."/>
            <person name="Wang P."/>
            <person name="Xu L."/>
            <person name="Schmidt M.H."/>
            <person name="Jia X."/>
            <person name="Li D."/>
            <person name="Zhu A."/>
            <person name="Guo F."/>
            <person name="Chen W."/>
            <person name="Ni D."/>
            <person name="Usadel B."/>
            <person name="Fernie A.R."/>
            <person name="Wen W."/>
        </authorList>
    </citation>
    <scope>NUCLEOTIDE SEQUENCE [LARGE SCALE GENOMIC DNA]</scope>
    <source>
        <strain evidence="3">cv. G240</strain>
    </source>
</reference>
<feature type="compositionally biased region" description="Polar residues" evidence="1">
    <location>
        <begin position="16"/>
        <end position="30"/>
    </location>
</feature>
<evidence type="ECO:0000313" key="3">
    <source>
        <dbReference type="Proteomes" id="UP000593564"/>
    </source>
</evidence>
<dbReference type="Proteomes" id="UP000593564">
    <property type="component" value="Unassembled WGS sequence"/>
</dbReference>
<sequence>MGTRPGRWAIGMVNKPPSSLRNKTTSPWSTTKHKTNKLRGSKARRTTETFGNSKRTRAWMIIECSNDDVQVLRTVKNRVSKVAPL</sequence>
<feature type="region of interest" description="Disordered" evidence="1">
    <location>
        <begin position="11"/>
        <end position="52"/>
    </location>
</feature>
<evidence type="ECO:0000313" key="2">
    <source>
        <dbReference type="EMBL" id="KAF5931791.1"/>
    </source>
</evidence>
<feature type="compositionally biased region" description="Basic residues" evidence="1">
    <location>
        <begin position="31"/>
        <end position="44"/>
    </location>
</feature>
<reference evidence="2 3" key="2">
    <citation type="submission" date="2020-07" db="EMBL/GenBank/DDBJ databases">
        <title>Genome assembly of wild tea tree DASZ reveals pedigree and selection history of tea varieties.</title>
        <authorList>
            <person name="Zhang W."/>
        </authorList>
    </citation>
    <scope>NUCLEOTIDE SEQUENCE [LARGE SCALE GENOMIC DNA]</scope>
    <source>
        <strain evidence="3">cv. G240</strain>
        <tissue evidence="2">Leaf</tissue>
    </source>
</reference>
<protein>
    <submittedName>
        <fullName evidence="2">Uncharacterized protein</fullName>
    </submittedName>
</protein>
<name>A0A7J7FUW8_CAMSI</name>
<dbReference type="EMBL" id="JACBKZ010000014">
    <property type="protein sequence ID" value="KAF5931791.1"/>
    <property type="molecule type" value="Genomic_DNA"/>
</dbReference>
<organism evidence="2 3">
    <name type="scientific">Camellia sinensis</name>
    <name type="common">Tea plant</name>
    <name type="synonym">Thea sinensis</name>
    <dbReference type="NCBI Taxonomy" id="4442"/>
    <lineage>
        <taxon>Eukaryota</taxon>
        <taxon>Viridiplantae</taxon>
        <taxon>Streptophyta</taxon>
        <taxon>Embryophyta</taxon>
        <taxon>Tracheophyta</taxon>
        <taxon>Spermatophyta</taxon>
        <taxon>Magnoliopsida</taxon>
        <taxon>eudicotyledons</taxon>
        <taxon>Gunneridae</taxon>
        <taxon>Pentapetalae</taxon>
        <taxon>asterids</taxon>
        <taxon>Ericales</taxon>
        <taxon>Theaceae</taxon>
        <taxon>Camellia</taxon>
    </lineage>
</organism>
<gene>
    <name evidence="2" type="ORF">HYC85_027962</name>
</gene>
<dbReference type="AlphaFoldDB" id="A0A7J7FUW8"/>
<evidence type="ECO:0000256" key="1">
    <source>
        <dbReference type="SAM" id="MobiDB-lite"/>
    </source>
</evidence>
<keyword evidence="3" id="KW-1185">Reference proteome</keyword>
<proteinExistence type="predicted"/>